<evidence type="ECO:0000256" key="2">
    <source>
        <dbReference type="SAM" id="MobiDB-lite"/>
    </source>
</evidence>
<dbReference type="InterPro" id="IPR036054">
    <property type="entry name" value="BTG-like_sf"/>
</dbReference>
<comment type="similarity">
    <text evidence="1">Belongs to the BTG family.</text>
</comment>
<dbReference type="PRINTS" id="PR00310">
    <property type="entry name" value="ANTIPRLFBTG1"/>
</dbReference>
<dbReference type="GO" id="GO:0005737">
    <property type="term" value="C:cytoplasm"/>
    <property type="evidence" value="ECO:0007669"/>
    <property type="project" value="TreeGrafter"/>
</dbReference>
<dbReference type="PROSITE" id="PS01203">
    <property type="entry name" value="BTG_2"/>
    <property type="match status" value="1"/>
</dbReference>
<keyword evidence="5" id="KW-1185">Reference proteome</keyword>
<accession>A0A8T2IQD2</accession>
<dbReference type="SMART" id="SM00099">
    <property type="entry name" value="btg1"/>
    <property type="match status" value="1"/>
</dbReference>
<dbReference type="Gene3D" id="3.90.640.90">
    <property type="entry name" value="Anti-proliferative protein, N-terminal domain"/>
    <property type="match status" value="1"/>
</dbReference>
<gene>
    <name evidence="4" type="ORF">GDO86_012217</name>
</gene>
<dbReference type="FunFam" id="3.90.640.90:FF:000002">
    <property type="entry name" value="BTG anti-proliferation factor 4"/>
    <property type="match status" value="1"/>
</dbReference>
<dbReference type="Proteomes" id="UP000812440">
    <property type="component" value="Chromosome 7"/>
</dbReference>
<feature type="region of interest" description="Disordered" evidence="2">
    <location>
        <begin position="123"/>
        <end position="163"/>
    </location>
</feature>
<reference evidence="4" key="1">
    <citation type="thesis" date="2020" institute="ProQuest LLC" country="789 East Eisenhower Parkway, Ann Arbor, MI, USA">
        <title>Comparative Genomics and Chromosome Evolution.</title>
        <authorList>
            <person name="Mudd A.B."/>
        </authorList>
    </citation>
    <scope>NUCLEOTIDE SEQUENCE</scope>
    <source>
        <strain evidence="4">Female2</strain>
        <tissue evidence="4">Blood</tissue>
    </source>
</reference>
<protein>
    <recommendedName>
        <fullName evidence="3">Anti-proliferative protein domain-containing protein</fullName>
    </recommendedName>
</protein>
<dbReference type="OrthoDB" id="19928at2759"/>
<proteinExistence type="inferred from homology"/>
<evidence type="ECO:0000256" key="1">
    <source>
        <dbReference type="ARBA" id="ARBA00007989"/>
    </source>
</evidence>
<dbReference type="PANTHER" id="PTHR22978">
    <property type="entry name" value="B-CELL TRANSLOCATION GENE"/>
    <property type="match status" value="1"/>
</dbReference>
<feature type="domain" description="Anti-proliferative protein" evidence="3">
    <location>
        <begin position="88"/>
        <end position="107"/>
    </location>
</feature>
<dbReference type="GO" id="GO:0005634">
    <property type="term" value="C:nucleus"/>
    <property type="evidence" value="ECO:0007669"/>
    <property type="project" value="TreeGrafter"/>
</dbReference>
<comment type="caution">
    <text evidence="4">The sequence shown here is derived from an EMBL/GenBank/DDBJ whole genome shotgun (WGS) entry which is preliminary data.</text>
</comment>
<dbReference type="InterPro" id="IPR033332">
    <property type="entry name" value="BTG"/>
</dbReference>
<evidence type="ECO:0000259" key="3">
    <source>
        <dbReference type="PROSITE" id="PS01203"/>
    </source>
</evidence>
<organism evidence="4 5">
    <name type="scientific">Hymenochirus boettgeri</name>
    <name type="common">Congo dwarf clawed frog</name>
    <dbReference type="NCBI Taxonomy" id="247094"/>
    <lineage>
        <taxon>Eukaryota</taxon>
        <taxon>Metazoa</taxon>
        <taxon>Chordata</taxon>
        <taxon>Craniata</taxon>
        <taxon>Vertebrata</taxon>
        <taxon>Euteleostomi</taxon>
        <taxon>Amphibia</taxon>
        <taxon>Batrachia</taxon>
        <taxon>Anura</taxon>
        <taxon>Pipoidea</taxon>
        <taxon>Pipidae</taxon>
        <taxon>Pipinae</taxon>
        <taxon>Hymenochirus</taxon>
    </lineage>
</organism>
<dbReference type="EMBL" id="JAACNH010000008">
    <property type="protein sequence ID" value="KAG8433767.1"/>
    <property type="molecule type" value="Genomic_DNA"/>
</dbReference>
<evidence type="ECO:0000313" key="4">
    <source>
        <dbReference type="EMBL" id="KAG8433767.1"/>
    </source>
</evidence>
<dbReference type="SUPFAM" id="SSF160696">
    <property type="entry name" value="BTG domain-like"/>
    <property type="match status" value="1"/>
</dbReference>
<name>A0A8T2IQD2_9PIPI</name>
<dbReference type="AlphaFoldDB" id="A0A8T2IQD2"/>
<sequence length="181" mass="20524">MHLEIEAAVTFLLKILNLKRKVNPEKLVILGENLMCLLHEKYQGHWYPDKPMRGQAYRCIRINSWQYVDESLLMACSRSGIEYTRLPLPEEMTLWIDPYEVCGRFGENTDFFTIAAFKKEVAPKESKRKPSQETSDYSSEGPSSGSVSESSSDDETIGSKTGASKGVFQVSSIYNKSVFPH</sequence>
<evidence type="ECO:0000313" key="5">
    <source>
        <dbReference type="Proteomes" id="UP000812440"/>
    </source>
</evidence>
<feature type="compositionally biased region" description="Low complexity" evidence="2">
    <location>
        <begin position="135"/>
        <end position="150"/>
    </location>
</feature>
<dbReference type="PANTHER" id="PTHR22978:SF47">
    <property type="entry name" value="B-CELL TRANSLOCATION GENE 5, GENE 1"/>
    <property type="match status" value="1"/>
</dbReference>
<dbReference type="Pfam" id="PF07742">
    <property type="entry name" value="BTG"/>
    <property type="match status" value="1"/>
</dbReference>
<dbReference type="InterPro" id="IPR002087">
    <property type="entry name" value="Anti_prolifrtn"/>
</dbReference>